<reference evidence="2" key="1">
    <citation type="journal article" date="2020" name="Stud. Mycol.">
        <title>101 Dothideomycetes genomes: a test case for predicting lifestyles and emergence of pathogens.</title>
        <authorList>
            <person name="Haridas S."/>
            <person name="Albert R."/>
            <person name="Binder M."/>
            <person name="Bloem J."/>
            <person name="Labutti K."/>
            <person name="Salamov A."/>
            <person name="Andreopoulos B."/>
            <person name="Baker S."/>
            <person name="Barry K."/>
            <person name="Bills G."/>
            <person name="Bluhm B."/>
            <person name="Cannon C."/>
            <person name="Castanera R."/>
            <person name="Culley D."/>
            <person name="Daum C."/>
            <person name="Ezra D."/>
            <person name="Gonzalez J."/>
            <person name="Henrissat B."/>
            <person name="Kuo A."/>
            <person name="Liang C."/>
            <person name="Lipzen A."/>
            <person name="Lutzoni F."/>
            <person name="Magnuson J."/>
            <person name="Mondo S."/>
            <person name="Nolan M."/>
            <person name="Ohm R."/>
            <person name="Pangilinan J."/>
            <person name="Park H.-J."/>
            <person name="Ramirez L."/>
            <person name="Alfaro M."/>
            <person name="Sun H."/>
            <person name="Tritt A."/>
            <person name="Yoshinaga Y."/>
            <person name="Zwiers L.-H."/>
            <person name="Turgeon B."/>
            <person name="Goodwin S."/>
            <person name="Spatafora J."/>
            <person name="Crous P."/>
            <person name="Grigoriev I."/>
        </authorList>
    </citation>
    <scope>NUCLEOTIDE SEQUENCE</scope>
    <source>
        <strain evidence="2">CBS 473.64</strain>
    </source>
</reference>
<organism evidence="2 3">
    <name type="scientific">Massarina eburnea CBS 473.64</name>
    <dbReference type="NCBI Taxonomy" id="1395130"/>
    <lineage>
        <taxon>Eukaryota</taxon>
        <taxon>Fungi</taxon>
        <taxon>Dikarya</taxon>
        <taxon>Ascomycota</taxon>
        <taxon>Pezizomycotina</taxon>
        <taxon>Dothideomycetes</taxon>
        <taxon>Pleosporomycetidae</taxon>
        <taxon>Pleosporales</taxon>
        <taxon>Massarineae</taxon>
        <taxon>Massarinaceae</taxon>
        <taxon>Massarina</taxon>
    </lineage>
</organism>
<name>A0A6A6SH03_9PLEO</name>
<proteinExistence type="predicted"/>
<sequence>MWCALALPPRRGRHLMRSCPPTKKRKACALHAGVRLPNTHHRQHPSPLIYIRTTPPPSCQNHVSTLEELDATWAEHCTLLCHGLGFRFGFRFGFGIDTKNYGLEPTRRTRPQRLRTDGPPNDIRDTAPSQSISTPRHRNPRAASTRRGLSLQGHTPCNVVPHCQNHNPTAPMLCNTVESHDQVPAVSRHDEPHASIMQLSAP</sequence>
<dbReference type="EMBL" id="MU006777">
    <property type="protein sequence ID" value="KAF2645718.1"/>
    <property type="molecule type" value="Genomic_DNA"/>
</dbReference>
<protein>
    <submittedName>
        <fullName evidence="2">Uncharacterized protein</fullName>
    </submittedName>
</protein>
<evidence type="ECO:0000313" key="3">
    <source>
        <dbReference type="Proteomes" id="UP000799753"/>
    </source>
</evidence>
<dbReference type="AlphaFoldDB" id="A0A6A6SH03"/>
<gene>
    <name evidence="2" type="ORF">P280DRAFT_128068</name>
</gene>
<keyword evidence="3" id="KW-1185">Reference proteome</keyword>
<dbReference type="Proteomes" id="UP000799753">
    <property type="component" value="Unassembled WGS sequence"/>
</dbReference>
<evidence type="ECO:0000313" key="2">
    <source>
        <dbReference type="EMBL" id="KAF2645718.1"/>
    </source>
</evidence>
<evidence type="ECO:0000256" key="1">
    <source>
        <dbReference type="SAM" id="MobiDB-lite"/>
    </source>
</evidence>
<accession>A0A6A6SH03</accession>
<feature type="region of interest" description="Disordered" evidence="1">
    <location>
        <begin position="183"/>
        <end position="202"/>
    </location>
</feature>
<feature type="region of interest" description="Disordered" evidence="1">
    <location>
        <begin position="101"/>
        <end position="153"/>
    </location>
</feature>